<dbReference type="InterPro" id="IPR032183">
    <property type="entry name" value="PKD-like"/>
</dbReference>
<dbReference type="OrthoDB" id="1095195at2"/>
<keyword evidence="3" id="KW-1185">Reference proteome</keyword>
<evidence type="ECO:0000256" key="1">
    <source>
        <dbReference type="SAM" id="SignalP"/>
    </source>
</evidence>
<gene>
    <name evidence="2" type="ORF">DPV69_08105</name>
</gene>
<comment type="caution">
    <text evidence="2">The sequence shown here is derived from an EMBL/GenBank/DDBJ whole genome shotgun (WGS) entry which is preliminary data.</text>
</comment>
<evidence type="ECO:0000313" key="3">
    <source>
        <dbReference type="Proteomes" id="UP000284120"/>
    </source>
</evidence>
<evidence type="ECO:0000313" key="2">
    <source>
        <dbReference type="EMBL" id="RWU08331.1"/>
    </source>
</evidence>
<protein>
    <recommendedName>
        <fullName evidence="4">PKD-like family protein</fullName>
    </recommendedName>
</protein>
<proteinExistence type="predicted"/>
<dbReference type="PROSITE" id="PS51257">
    <property type="entry name" value="PROKAR_LIPOPROTEIN"/>
    <property type="match status" value="1"/>
</dbReference>
<dbReference type="Pfam" id="PF16407">
    <property type="entry name" value="PKD_2"/>
    <property type="match status" value="1"/>
</dbReference>
<feature type="signal peptide" evidence="1">
    <location>
        <begin position="1"/>
        <end position="21"/>
    </location>
</feature>
<dbReference type="EMBL" id="SAYW01000002">
    <property type="protein sequence ID" value="RWU08331.1"/>
    <property type="molecule type" value="Genomic_DNA"/>
</dbReference>
<organism evidence="2 3">
    <name type="scientific">Pedobacter chitinilyticus</name>
    <dbReference type="NCBI Taxonomy" id="2233776"/>
    <lineage>
        <taxon>Bacteria</taxon>
        <taxon>Pseudomonadati</taxon>
        <taxon>Bacteroidota</taxon>
        <taxon>Sphingobacteriia</taxon>
        <taxon>Sphingobacteriales</taxon>
        <taxon>Sphingobacteriaceae</taxon>
        <taxon>Pedobacter</taxon>
    </lineage>
</organism>
<feature type="chain" id="PRO_5019130309" description="PKD-like family protein" evidence="1">
    <location>
        <begin position="22"/>
        <end position="515"/>
    </location>
</feature>
<keyword evidence="1" id="KW-0732">Signal</keyword>
<sequence>MKNRFLRYFGCLLILAISVLAACRKDLGNYEYQEINDAQITNISDSYSSLRGSTLSIKPTLTFTQDDGSDTSKYTYSWYIIDQSSLPITKKQIAKTKSLNWPINFPSSTTAYTLLYEVKEIKTGLFFRKSAKLTITTNIADGWLVMNDVNGKARLDFLNYIATTGEFQTYTDLLSTQSTLVLNGAPKFVYYWNRRDPYSFTIHKAIAVGTDQATNIINTQDGTFSKFANISTMMSSYSPAPYYAQNIASQASSYLAYLYDSNGELYFENATLSIAWGTRVNKTSAAVNFKISPFYAEAYRNGTTYALMFDIDNRRFMEHKSSNTSSSVPVPNGNVYTDNNVNVGNLNMDLVYMASTPALSSRTYAILKNSNNELFLTTIQCNSSTFTPLTWDKITTAPEMINATQFAIDPNEGYLMYLVGSKIYRYNISDKTNTMVLDMGTKKVSLIKYQKLTHFTTNARYVEYAGKLIVCTYDDANPSTTGEMNLYNVPNLNNALSLYKSFTGFGKIVSVSYRE</sequence>
<reference evidence="2 3" key="1">
    <citation type="submission" date="2018-06" db="EMBL/GenBank/DDBJ databases">
        <title>Pedobacter endophyticus sp. nov., an endophytic bacterium isolated from a leaf of Triticum aestivum.</title>
        <authorList>
            <person name="Zhang L."/>
        </authorList>
    </citation>
    <scope>NUCLEOTIDE SEQUENCE [LARGE SCALE GENOMIC DNA]</scope>
    <source>
        <strain evidence="2 3">CM134L-2</strain>
    </source>
</reference>
<evidence type="ECO:0008006" key="4">
    <source>
        <dbReference type="Google" id="ProtNLM"/>
    </source>
</evidence>
<dbReference type="AlphaFoldDB" id="A0A443YWE8"/>
<name>A0A443YWE8_9SPHI</name>
<dbReference type="RefSeq" id="WP_113646855.1">
    <property type="nucleotide sequence ID" value="NZ_QMHN01000002.1"/>
</dbReference>
<accession>A0A443YWE8</accession>
<dbReference type="Proteomes" id="UP000284120">
    <property type="component" value="Unassembled WGS sequence"/>
</dbReference>